<dbReference type="InterPro" id="IPR011606">
    <property type="entry name" value="Brnchd-chn_aa_trnsp_permease"/>
</dbReference>
<proteinExistence type="inferred from homology"/>
<accession>A0A7X5HVX6</accession>
<feature type="transmembrane region" description="Helical" evidence="8">
    <location>
        <begin position="159"/>
        <end position="176"/>
    </location>
</feature>
<evidence type="ECO:0000256" key="8">
    <source>
        <dbReference type="SAM" id="Phobius"/>
    </source>
</evidence>
<keyword evidence="5 8" id="KW-0812">Transmembrane</keyword>
<keyword evidence="6 8" id="KW-1133">Transmembrane helix</keyword>
<evidence type="ECO:0000256" key="7">
    <source>
        <dbReference type="ARBA" id="ARBA00023136"/>
    </source>
</evidence>
<dbReference type="PANTHER" id="PTHR34979">
    <property type="entry name" value="INNER MEMBRANE PROTEIN YGAZ"/>
    <property type="match status" value="1"/>
</dbReference>
<organism evidence="9 10">
    <name type="scientific">Anaerotalea alkaliphila</name>
    <dbReference type="NCBI Taxonomy" id="2662126"/>
    <lineage>
        <taxon>Bacteria</taxon>
        <taxon>Bacillati</taxon>
        <taxon>Bacillota</taxon>
        <taxon>Clostridia</taxon>
        <taxon>Eubacteriales</taxon>
        <taxon>Anaerotalea</taxon>
    </lineage>
</organism>
<keyword evidence="3" id="KW-0813">Transport</keyword>
<evidence type="ECO:0000256" key="3">
    <source>
        <dbReference type="ARBA" id="ARBA00022448"/>
    </source>
</evidence>
<feature type="transmembrane region" description="Helical" evidence="8">
    <location>
        <begin position="54"/>
        <end position="76"/>
    </location>
</feature>
<feature type="transmembrane region" description="Helical" evidence="8">
    <location>
        <begin position="20"/>
        <end position="42"/>
    </location>
</feature>
<evidence type="ECO:0000256" key="4">
    <source>
        <dbReference type="ARBA" id="ARBA00022475"/>
    </source>
</evidence>
<gene>
    <name evidence="9" type="ORF">GXN74_07625</name>
</gene>
<reference evidence="9 10" key="1">
    <citation type="submission" date="2020-01" db="EMBL/GenBank/DDBJ databases">
        <title>Anaeroalcalibacter tamaniensis gen. nov., sp. nov., moderately halophilic strictly anaerobic fermenter bacterium from mud volcano of Taman peninsula.</title>
        <authorList>
            <person name="Frolova A."/>
            <person name="Merkel A.Y."/>
            <person name="Slobodkin A.I."/>
        </authorList>
    </citation>
    <scope>NUCLEOTIDE SEQUENCE [LARGE SCALE GENOMIC DNA]</scope>
    <source>
        <strain evidence="9 10">F-3ap</strain>
    </source>
</reference>
<keyword evidence="10" id="KW-1185">Reference proteome</keyword>
<dbReference type="AlphaFoldDB" id="A0A7X5HVX6"/>
<evidence type="ECO:0000256" key="2">
    <source>
        <dbReference type="ARBA" id="ARBA00010735"/>
    </source>
</evidence>
<protein>
    <submittedName>
        <fullName evidence="9">AzlC family ABC transporter permease</fullName>
    </submittedName>
</protein>
<evidence type="ECO:0000256" key="1">
    <source>
        <dbReference type="ARBA" id="ARBA00004651"/>
    </source>
</evidence>
<feature type="transmembrane region" description="Helical" evidence="8">
    <location>
        <begin position="133"/>
        <end position="152"/>
    </location>
</feature>
<dbReference type="RefSeq" id="WP_162370339.1">
    <property type="nucleotide sequence ID" value="NZ_JAAEEH010000017.1"/>
</dbReference>
<dbReference type="GO" id="GO:0005886">
    <property type="term" value="C:plasma membrane"/>
    <property type="evidence" value="ECO:0007669"/>
    <property type="project" value="UniProtKB-SubCell"/>
</dbReference>
<evidence type="ECO:0000256" key="6">
    <source>
        <dbReference type="ARBA" id="ARBA00022989"/>
    </source>
</evidence>
<comment type="caution">
    <text evidence="9">The sequence shown here is derived from an EMBL/GenBank/DDBJ whole genome shotgun (WGS) entry which is preliminary data.</text>
</comment>
<dbReference type="Pfam" id="PF03591">
    <property type="entry name" value="AzlC"/>
    <property type="match status" value="1"/>
</dbReference>
<dbReference type="Proteomes" id="UP000461585">
    <property type="component" value="Unassembled WGS sequence"/>
</dbReference>
<dbReference type="PANTHER" id="PTHR34979:SF1">
    <property type="entry name" value="INNER MEMBRANE PROTEIN YGAZ"/>
    <property type="match status" value="1"/>
</dbReference>
<dbReference type="GO" id="GO:1903785">
    <property type="term" value="P:L-valine transmembrane transport"/>
    <property type="evidence" value="ECO:0007669"/>
    <property type="project" value="TreeGrafter"/>
</dbReference>
<comment type="subcellular location">
    <subcellularLocation>
        <location evidence="1">Cell membrane</location>
        <topology evidence="1">Multi-pass membrane protein</topology>
    </subcellularLocation>
</comment>
<keyword evidence="7 8" id="KW-0472">Membrane</keyword>
<comment type="similarity">
    <text evidence="2">Belongs to the AzlC family.</text>
</comment>
<sequence>MKNDFSTGLRHGVPIGLGYISVSFTYGILAAGGGMPIGLVVLMSMTNLTSAGQFAGTLLLFSSAGYLELLLATMVINSRYALMSLSLAQKVSAGLSRPHRALMSFGITDETFTVASLEEKEVTFPYMAGLMSIPYLGWALGTFLGAAADALLTPRMQSAAGIALYGMFIALVLPVAKRSRDVLLVVLLAVAFSTFFRYAPFLQGLGGGYSMILSAAGASLAGAWLFPKEVEEVA</sequence>
<evidence type="ECO:0000256" key="5">
    <source>
        <dbReference type="ARBA" id="ARBA00022692"/>
    </source>
</evidence>
<name>A0A7X5HVX6_9FIRM</name>
<evidence type="ECO:0000313" key="10">
    <source>
        <dbReference type="Proteomes" id="UP000461585"/>
    </source>
</evidence>
<keyword evidence="4" id="KW-1003">Cell membrane</keyword>
<evidence type="ECO:0000313" key="9">
    <source>
        <dbReference type="EMBL" id="NDL67614.1"/>
    </source>
</evidence>
<feature type="transmembrane region" description="Helical" evidence="8">
    <location>
        <begin position="206"/>
        <end position="226"/>
    </location>
</feature>
<feature type="transmembrane region" description="Helical" evidence="8">
    <location>
        <begin position="182"/>
        <end position="199"/>
    </location>
</feature>
<dbReference type="EMBL" id="JAAEEH010000017">
    <property type="protein sequence ID" value="NDL67614.1"/>
    <property type="molecule type" value="Genomic_DNA"/>
</dbReference>